<protein>
    <recommendedName>
        <fullName evidence="5">Cell division protein FtsP</fullName>
    </recommendedName>
</protein>
<dbReference type="GO" id="GO:0043093">
    <property type="term" value="P:FtsZ-dependent cytokinesis"/>
    <property type="evidence" value="ECO:0007669"/>
    <property type="project" value="UniProtKB-UniRule"/>
</dbReference>
<comment type="function">
    <text evidence="5">Cell division protein that is required for growth during stress conditions. May be involved in protecting or stabilizing the divisomal assembly under conditions of stress.</text>
</comment>
<dbReference type="PANTHER" id="PTHR48267:SF1">
    <property type="entry name" value="BILIRUBIN OXIDASE"/>
    <property type="match status" value="1"/>
</dbReference>
<dbReference type="GO" id="GO:0032153">
    <property type="term" value="C:cell division site"/>
    <property type="evidence" value="ECO:0007669"/>
    <property type="project" value="UniProtKB-UniRule"/>
</dbReference>
<proteinExistence type="inferred from homology"/>
<feature type="domain" description="Plastocyanin-like" evidence="7">
    <location>
        <begin position="350"/>
        <end position="438"/>
    </location>
</feature>
<dbReference type="OrthoDB" id="9757546at2"/>
<dbReference type="PANTHER" id="PTHR48267">
    <property type="entry name" value="CUPREDOXIN SUPERFAMILY PROTEIN"/>
    <property type="match status" value="1"/>
</dbReference>
<dbReference type="GO" id="GO:0030288">
    <property type="term" value="C:outer membrane-bounded periplasmic space"/>
    <property type="evidence" value="ECO:0007669"/>
    <property type="project" value="UniProtKB-UniRule"/>
</dbReference>
<dbReference type="CDD" id="cd13867">
    <property type="entry name" value="CuRO_2_CueO_FtsP"/>
    <property type="match status" value="1"/>
</dbReference>
<dbReference type="Proteomes" id="UP000006457">
    <property type="component" value="Unassembled WGS sequence"/>
</dbReference>
<sequence>MENYSRRQFFKRTLIATALTAIPMPLLAASRQPLIIPPVLESSRGRPVILSTETTQFEFNSGKLVEVWGFNGRYLGPTVRVKQGDFVKLTWRNNLSQLVAFNIQGLQASGELIGGIGHGLKPGQAWSPILPISQPAATCYYHACTLASSAYQTYRGLVGLWIVEDEESRKAKLPNKYGVNDIPLILQDHKINSTGTQLFQQNEPHFYGERLLVNGQESPYLSVSRGWIRLRIVNASLSRAYDLRMEDDRDLFVIAKDQGFLPQSKAVKNIFVAPGERVELLVDLNEGGNVSLIAGAKRGIVDKAKLLFDSDNELSENTVLEFRPEGLLSVFNGNPNLQFTSHAMLPKQITQERSFHIDASNGMINQKRFDPRRIDINVKQGSIERWHLTSSIPTGFYIQGAKFLIESIDGQVTEESELVWKDTVWIKGNVQLIVKFDNLSSNMQPFLFGASDLMQADKGAIGLIVVQ</sequence>
<dbReference type="InterPro" id="IPR011706">
    <property type="entry name" value="Cu-oxidase_C"/>
</dbReference>
<evidence type="ECO:0000256" key="1">
    <source>
        <dbReference type="ARBA" id="ARBA00022618"/>
    </source>
</evidence>
<dbReference type="HAMAP" id="MF_00915">
    <property type="entry name" value="FtsP"/>
    <property type="match status" value="1"/>
</dbReference>
<evidence type="ECO:0000259" key="7">
    <source>
        <dbReference type="Pfam" id="PF07731"/>
    </source>
</evidence>
<name>I3DIV0_9PAST</name>
<evidence type="ECO:0000256" key="4">
    <source>
        <dbReference type="ARBA" id="ARBA00023306"/>
    </source>
</evidence>
<evidence type="ECO:0000256" key="5">
    <source>
        <dbReference type="HAMAP-Rule" id="MF_00915"/>
    </source>
</evidence>
<dbReference type="InterPro" id="IPR006311">
    <property type="entry name" value="TAT_signal"/>
</dbReference>
<evidence type="ECO:0000256" key="6">
    <source>
        <dbReference type="SAM" id="SignalP"/>
    </source>
</evidence>
<reference evidence="9 10" key="1">
    <citation type="submission" date="2012-03" db="EMBL/GenBank/DDBJ databases">
        <authorList>
            <person name="Harkins D.M."/>
            <person name="Madupu R."/>
            <person name="Durkin A.S."/>
            <person name="Torralba M."/>
            <person name="Methe B."/>
            <person name="Sutton G.G."/>
            <person name="Nelson K.E."/>
        </authorList>
    </citation>
    <scope>NUCLEOTIDE SEQUENCE [LARGE SCALE GENOMIC DNA]</scope>
    <source>
        <strain evidence="9 10">CCUG 2042</strain>
    </source>
</reference>
<evidence type="ECO:0000313" key="9">
    <source>
        <dbReference type="EMBL" id="EIJ71643.1"/>
    </source>
</evidence>
<dbReference type="GO" id="GO:0016491">
    <property type="term" value="F:oxidoreductase activity"/>
    <property type="evidence" value="ECO:0007669"/>
    <property type="project" value="InterPro"/>
</dbReference>
<dbReference type="InterPro" id="IPR045087">
    <property type="entry name" value="Cu-oxidase_fam"/>
</dbReference>
<keyword evidence="2 6" id="KW-0732">Signal</keyword>
<feature type="chain" id="PRO_5008963495" description="Cell division protein FtsP" evidence="6">
    <location>
        <begin position="29"/>
        <end position="467"/>
    </location>
</feature>
<dbReference type="PATRIC" id="fig|1095749.3.peg.219"/>
<dbReference type="InterPro" id="IPR026589">
    <property type="entry name" value="FtsP"/>
</dbReference>
<dbReference type="eggNOG" id="COG2132">
    <property type="taxonomic scope" value="Bacteria"/>
</dbReference>
<evidence type="ECO:0000259" key="8">
    <source>
        <dbReference type="Pfam" id="PF07732"/>
    </source>
</evidence>
<comment type="similarity">
    <text evidence="5">Belongs to the FtsP family.</text>
</comment>
<organism evidence="9 10">
    <name type="scientific">Pasteurella bettyae CCUG 2042</name>
    <dbReference type="NCBI Taxonomy" id="1095749"/>
    <lineage>
        <taxon>Bacteria</taxon>
        <taxon>Pseudomonadati</taxon>
        <taxon>Pseudomonadota</taxon>
        <taxon>Gammaproteobacteria</taxon>
        <taxon>Pasteurellales</taxon>
        <taxon>Pasteurellaceae</taxon>
        <taxon>Pasteurella</taxon>
    </lineage>
</organism>
<dbReference type="RefSeq" id="WP_005758708.1">
    <property type="nucleotide sequence ID" value="NZ_AJSX01000006.1"/>
</dbReference>
<dbReference type="GO" id="GO:0005507">
    <property type="term" value="F:copper ion binding"/>
    <property type="evidence" value="ECO:0007669"/>
    <property type="project" value="InterPro"/>
</dbReference>
<comment type="caution">
    <text evidence="9">The sequence shown here is derived from an EMBL/GenBank/DDBJ whole genome shotgun (WGS) entry which is preliminary data.</text>
</comment>
<dbReference type="CDD" id="cd13890">
    <property type="entry name" value="CuRO_3_CueO_FtsP"/>
    <property type="match status" value="1"/>
</dbReference>
<dbReference type="PROSITE" id="PS51318">
    <property type="entry name" value="TAT"/>
    <property type="match status" value="1"/>
</dbReference>
<dbReference type="EMBL" id="AJSX01000006">
    <property type="protein sequence ID" value="EIJ71643.1"/>
    <property type="molecule type" value="Genomic_DNA"/>
</dbReference>
<evidence type="ECO:0000256" key="3">
    <source>
        <dbReference type="ARBA" id="ARBA00022764"/>
    </source>
</evidence>
<keyword evidence="4 5" id="KW-0131">Cell cycle</keyword>
<dbReference type="InterPro" id="IPR011707">
    <property type="entry name" value="Cu-oxidase-like_N"/>
</dbReference>
<evidence type="ECO:0000256" key="2">
    <source>
        <dbReference type="ARBA" id="ARBA00022729"/>
    </source>
</evidence>
<dbReference type="Pfam" id="PF07731">
    <property type="entry name" value="Cu-oxidase_2"/>
    <property type="match status" value="1"/>
</dbReference>
<keyword evidence="3 5" id="KW-0574">Periplasm</keyword>
<dbReference type="InterPro" id="IPR008972">
    <property type="entry name" value="Cupredoxin"/>
</dbReference>
<feature type="domain" description="Plastocyanin-like" evidence="8">
    <location>
        <begin position="53"/>
        <end position="167"/>
    </location>
</feature>
<dbReference type="AlphaFoldDB" id="I3DIV0"/>
<dbReference type="Gene3D" id="2.60.40.420">
    <property type="entry name" value="Cupredoxins - blue copper proteins"/>
    <property type="match status" value="3"/>
</dbReference>
<gene>
    <name evidence="5" type="primary">ftsP</name>
    <name evidence="9" type="ORF">HMPREF1052_1896</name>
</gene>
<keyword evidence="10" id="KW-1185">Reference proteome</keyword>
<evidence type="ECO:0000313" key="10">
    <source>
        <dbReference type="Proteomes" id="UP000006457"/>
    </source>
</evidence>
<feature type="signal peptide" evidence="6">
    <location>
        <begin position="1"/>
        <end position="28"/>
    </location>
</feature>
<dbReference type="SUPFAM" id="SSF49503">
    <property type="entry name" value="Cupredoxins"/>
    <property type="match status" value="3"/>
</dbReference>
<dbReference type="Pfam" id="PF07732">
    <property type="entry name" value="Cu-oxidase_3"/>
    <property type="match status" value="1"/>
</dbReference>
<comment type="subcellular location">
    <subcellularLocation>
        <location evidence="5">Periplasm</location>
    </subcellularLocation>
    <text evidence="5">Localizes to the division septum.</text>
</comment>
<accession>I3DIV0</accession>
<keyword evidence="1 5" id="KW-0132">Cell division</keyword>